<feature type="domain" description="Cupin type-2" evidence="1">
    <location>
        <begin position="137"/>
        <end position="192"/>
    </location>
</feature>
<comment type="caution">
    <text evidence="2">The sequence shown here is derived from an EMBL/GenBank/DDBJ whole genome shotgun (WGS) entry which is preliminary data.</text>
</comment>
<dbReference type="Pfam" id="PF07883">
    <property type="entry name" value="Cupin_2"/>
    <property type="match status" value="1"/>
</dbReference>
<reference evidence="2 3" key="1">
    <citation type="submission" date="2018-11" db="EMBL/GenBank/DDBJ databases">
        <title>YIM 102482-1 draft genome.</title>
        <authorList>
            <person name="Li G."/>
            <person name="Jiang Y."/>
        </authorList>
    </citation>
    <scope>NUCLEOTIDE SEQUENCE [LARGE SCALE GENOMIC DNA]</scope>
    <source>
        <strain evidence="2 3">YIM 102482-1</strain>
    </source>
</reference>
<dbReference type="EMBL" id="RQVS01000020">
    <property type="protein sequence ID" value="RRJ85732.1"/>
    <property type="molecule type" value="Genomic_DNA"/>
</dbReference>
<protein>
    <submittedName>
        <fullName evidence="2">Cupin domain-containing protein</fullName>
    </submittedName>
</protein>
<dbReference type="CDD" id="cd02231">
    <property type="entry name" value="cupin_BLL6423-like"/>
    <property type="match status" value="1"/>
</dbReference>
<dbReference type="AlphaFoldDB" id="A0A3P3VSG5"/>
<proteinExistence type="predicted"/>
<dbReference type="PANTHER" id="PTHR36156">
    <property type="entry name" value="SLR2101 PROTEIN"/>
    <property type="match status" value="1"/>
</dbReference>
<dbReference type="Gene3D" id="2.20.70.150">
    <property type="match status" value="1"/>
</dbReference>
<dbReference type="OrthoDB" id="713485at2"/>
<accession>A0A3P3VSG5</accession>
<dbReference type="PANTHER" id="PTHR36156:SF2">
    <property type="entry name" value="CUPIN TYPE-2 DOMAIN-CONTAINING PROTEIN"/>
    <property type="match status" value="1"/>
</dbReference>
<keyword evidence="3" id="KW-1185">Reference proteome</keyword>
<dbReference type="InterPro" id="IPR014710">
    <property type="entry name" value="RmlC-like_jellyroll"/>
</dbReference>
<sequence length="217" mass="23029">MVADAAALPLRGGVTVSTRKPVRRVVTGHDDQGRAIILRDDADAPNTFTSETIPGFGASVVWSTPGGVIDHVGDDDTAPADAKIDFPGVGETVVRIADFPPDAVYPENASEAVFDEIDGHDERDAGSAHSRAKHFWFHRTESIDYAVVLEGEITLLVDEGEVTMGPGDVAIQRATAHAWSNRTDQVCRMMFVLIGTEPISPDEIAAQRAGAVAGSTP</sequence>
<dbReference type="SUPFAM" id="SSF51182">
    <property type="entry name" value="RmlC-like cupins"/>
    <property type="match status" value="1"/>
</dbReference>
<name>A0A3P3VSG5_9MICO</name>
<dbReference type="InterPro" id="IPR013096">
    <property type="entry name" value="Cupin_2"/>
</dbReference>
<dbReference type="InterPro" id="IPR011051">
    <property type="entry name" value="RmlC_Cupin_sf"/>
</dbReference>
<gene>
    <name evidence="2" type="ORF">EG850_12145</name>
</gene>
<dbReference type="InterPro" id="IPR047142">
    <property type="entry name" value="OryJ/VirC-like"/>
</dbReference>
<dbReference type="Proteomes" id="UP000274391">
    <property type="component" value="Unassembled WGS sequence"/>
</dbReference>
<dbReference type="Gene3D" id="2.60.120.10">
    <property type="entry name" value="Jelly Rolls"/>
    <property type="match status" value="1"/>
</dbReference>
<evidence type="ECO:0000313" key="2">
    <source>
        <dbReference type="EMBL" id="RRJ85732.1"/>
    </source>
</evidence>
<organism evidence="2 3">
    <name type="scientific">Gulosibacter macacae</name>
    <dbReference type="NCBI Taxonomy" id="2488791"/>
    <lineage>
        <taxon>Bacteria</taxon>
        <taxon>Bacillati</taxon>
        <taxon>Actinomycetota</taxon>
        <taxon>Actinomycetes</taxon>
        <taxon>Micrococcales</taxon>
        <taxon>Microbacteriaceae</taxon>
        <taxon>Gulosibacter</taxon>
    </lineage>
</organism>
<evidence type="ECO:0000313" key="3">
    <source>
        <dbReference type="Proteomes" id="UP000274391"/>
    </source>
</evidence>
<evidence type="ECO:0000259" key="1">
    <source>
        <dbReference type="Pfam" id="PF07883"/>
    </source>
</evidence>